<dbReference type="GO" id="GO:0006749">
    <property type="term" value="P:glutathione metabolic process"/>
    <property type="evidence" value="ECO:0007669"/>
    <property type="project" value="TreeGrafter"/>
</dbReference>
<dbReference type="Gene3D" id="1.20.1050.10">
    <property type="match status" value="1"/>
</dbReference>
<accession>A0A1U9MK76</accession>
<name>A0A1U9MK76_9HYPH</name>
<dbReference type="SUPFAM" id="SSF52833">
    <property type="entry name" value="Thioredoxin-like"/>
    <property type="match status" value="1"/>
</dbReference>
<sequence length="225" mass="26328">MYTLHIANKNYSSWSLRPWVLLKTLQIPFKESQHFLSGDTTYRNFKTFSPSGRVPVLYDNDTIIWDSLAIVEYLFEKHDSVWPMDRRARAWARSAAAEMHSSFEALRTQCQMNCSVEVKLNEIPENLKKDIDRIDELFESGLDQFGGPYLSGHEFTAVDAFFCPVAFRVRAYNLPLNTRSRNYLDKLLQLPAMEEWFDSAIKEPRYDVYEQATKQFGSIIKDMRI</sequence>
<dbReference type="EC" id="2.5.1.18" evidence="2"/>
<evidence type="ECO:0000313" key="3">
    <source>
        <dbReference type="Proteomes" id="UP000189632"/>
    </source>
</evidence>
<proteinExistence type="predicted"/>
<protein>
    <submittedName>
        <fullName evidence="2">Glutathione S-transferase</fullName>
        <ecNumber evidence="2">2.5.1.18</ecNumber>
    </submittedName>
</protein>
<dbReference type="Pfam" id="PF13410">
    <property type="entry name" value="GST_C_2"/>
    <property type="match status" value="1"/>
</dbReference>
<dbReference type="RefSeq" id="WP_077993660.1">
    <property type="nucleotide sequence ID" value="NZ_CP015625.1"/>
</dbReference>
<dbReference type="Proteomes" id="UP000189632">
    <property type="component" value="Chromosome"/>
</dbReference>
<organism evidence="2 3">
    <name type="scientific">Bartonella choladocola</name>
    <dbReference type="NCBI Taxonomy" id="2750995"/>
    <lineage>
        <taxon>Bacteria</taxon>
        <taxon>Pseudomonadati</taxon>
        <taxon>Pseudomonadota</taxon>
        <taxon>Alphaproteobacteria</taxon>
        <taxon>Hyphomicrobiales</taxon>
        <taxon>Bartonellaceae</taxon>
        <taxon>Bartonella</taxon>
    </lineage>
</organism>
<dbReference type="SUPFAM" id="SSF47616">
    <property type="entry name" value="GST C-terminal domain-like"/>
    <property type="match status" value="1"/>
</dbReference>
<feature type="domain" description="GST N-terminal" evidence="1">
    <location>
        <begin position="2"/>
        <end position="82"/>
    </location>
</feature>
<dbReference type="SFLD" id="SFLDS00019">
    <property type="entry name" value="Glutathione_Transferase_(cytos"/>
    <property type="match status" value="1"/>
</dbReference>
<dbReference type="GO" id="GO:0016034">
    <property type="term" value="F:maleylacetoacetate isomerase activity"/>
    <property type="evidence" value="ECO:0007669"/>
    <property type="project" value="TreeGrafter"/>
</dbReference>
<dbReference type="Gene3D" id="3.40.30.10">
    <property type="entry name" value="Glutaredoxin"/>
    <property type="match status" value="1"/>
</dbReference>
<dbReference type="PROSITE" id="PS50404">
    <property type="entry name" value="GST_NTER"/>
    <property type="match status" value="1"/>
</dbReference>
<dbReference type="InterPro" id="IPR004045">
    <property type="entry name" value="Glutathione_S-Trfase_N"/>
</dbReference>
<dbReference type="GO" id="GO:0004364">
    <property type="term" value="F:glutathione transferase activity"/>
    <property type="evidence" value="ECO:0007669"/>
    <property type="project" value="UniProtKB-EC"/>
</dbReference>
<dbReference type="OrthoDB" id="9799538at2"/>
<dbReference type="KEGG" id="bapi:BBC0122_020370"/>
<dbReference type="InterPro" id="IPR040079">
    <property type="entry name" value="Glutathione_S-Trfase"/>
</dbReference>
<dbReference type="PANTHER" id="PTHR42673:SF4">
    <property type="entry name" value="MALEYLACETOACETATE ISOMERASE"/>
    <property type="match status" value="1"/>
</dbReference>
<evidence type="ECO:0000313" key="2">
    <source>
        <dbReference type="EMBL" id="AQT48130.1"/>
    </source>
</evidence>
<dbReference type="SFLD" id="SFLDG00358">
    <property type="entry name" value="Main_(cytGST)"/>
    <property type="match status" value="1"/>
</dbReference>
<dbReference type="GO" id="GO:0006559">
    <property type="term" value="P:L-phenylalanine catabolic process"/>
    <property type="evidence" value="ECO:0007669"/>
    <property type="project" value="TreeGrafter"/>
</dbReference>
<dbReference type="Pfam" id="PF13409">
    <property type="entry name" value="GST_N_2"/>
    <property type="match status" value="1"/>
</dbReference>
<keyword evidence="3" id="KW-1185">Reference proteome</keyword>
<gene>
    <name evidence="2" type="ORF">BBC0122_020370</name>
</gene>
<keyword evidence="2" id="KW-0808">Transferase</keyword>
<evidence type="ECO:0000259" key="1">
    <source>
        <dbReference type="PROSITE" id="PS50404"/>
    </source>
</evidence>
<dbReference type="InterPro" id="IPR036282">
    <property type="entry name" value="Glutathione-S-Trfase_C_sf"/>
</dbReference>
<dbReference type="InterPro" id="IPR036249">
    <property type="entry name" value="Thioredoxin-like_sf"/>
</dbReference>
<reference evidence="2 3" key="1">
    <citation type="submission" date="2016-11" db="EMBL/GenBank/DDBJ databases">
        <title>Comparative genomics of Bartonella apis.</title>
        <authorList>
            <person name="Engel P."/>
        </authorList>
    </citation>
    <scope>NUCLEOTIDE SEQUENCE [LARGE SCALE GENOMIC DNA]</scope>
    <source>
        <strain evidence="2 3">BBC0122</strain>
    </source>
</reference>
<dbReference type="CDD" id="cd03043">
    <property type="entry name" value="GST_N_1"/>
    <property type="match status" value="1"/>
</dbReference>
<dbReference type="AlphaFoldDB" id="A0A1U9MK76"/>
<dbReference type="EMBL" id="CP015625">
    <property type="protein sequence ID" value="AQT48130.1"/>
    <property type="molecule type" value="Genomic_DNA"/>
</dbReference>
<dbReference type="PANTHER" id="PTHR42673">
    <property type="entry name" value="MALEYLACETOACETATE ISOMERASE"/>
    <property type="match status" value="1"/>
</dbReference>
<dbReference type="CDD" id="cd03194">
    <property type="entry name" value="GST_C_3"/>
    <property type="match status" value="1"/>
</dbReference>